<evidence type="ECO:0000256" key="3">
    <source>
        <dbReference type="ARBA" id="ARBA00022840"/>
    </source>
</evidence>
<dbReference type="PANTHER" id="PTHR10695:SF46">
    <property type="entry name" value="BIFUNCTIONAL COENZYME A SYNTHASE-RELATED"/>
    <property type="match status" value="1"/>
</dbReference>
<dbReference type="Gene3D" id="3.40.50.300">
    <property type="entry name" value="P-loop containing nucleotide triphosphate hydrolases"/>
    <property type="match status" value="1"/>
</dbReference>
<comment type="pathway">
    <text evidence="5">Cofactor biosynthesis; coenzyme A biosynthesis; CoA from (R)-pantothenate: step 5/5.</text>
</comment>
<dbReference type="RefSeq" id="WP_059138936.1">
    <property type="nucleotide sequence ID" value="NZ_LMBR01000127.1"/>
</dbReference>
<comment type="function">
    <text evidence="5">Catalyzes the phosphorylation of the 3'-hydroxyl group of dephosphocoenzyme A to form coenzyme A.</text>
</comment>
<keyword evidence="2 5" id="KW-0547">Nucleotide-binding</keyword>
<keyword evidence="4 5" id="KW-0173">Coenzyme A biosynthesis</keyword>
<gene>
    <name evidence="5 7" type="primary">coaE</name>
    <name evidence="7" type="ORF">ASB62_05315</name>
</gene>
<dbReference type="Proteomes" id="UP000053937">
    <property type="component" value="Unassembled WGS sequence"/>
</dbReference>
<dbReference type="SUPFAM" id="SSF52540">
    <property type="entry name" value="P-loop containing nucleoside triphosphate hydrolases"/>
    <property type="match status" value="1"/>
</dbReference>
<evidence type="ECO:0000256" key="5">
    <source>
        <dbReference type="HAMAP-Rule" id="MF_00376"/>
    </source>
</evidence>
<feature type="binding site" evidence="5">
    <location>
        <begin position="18"/>
        <end position="23"/>
    </location>
    <ligand>
        <name>ATP</name>
        <dbReference type="ChEBI" id="CHEBI:30616"/>
    </ligand>
</feature>
<keyword evidence="5" id="KW-0963">Cytoplasm</keyword>
<comment type="similarity">
    <text evidence="1 5">Belongs to the CoaE family.</text>
</comment>
<evidence type="ECO:0000256" key="2">
    <source>
        <dbReference type="ARBA" id="ARBA00022741"/>
    </source>
</evidence>
<evidence type="ECO:0000313" key="8">
    <source>
        <dbReference type="Proteomes" id="UP000053937"/>
    </source>
</evidence>
<protein>
    <recommendedName>
        <fullName evidence="5 6">Dephospho-CoA kinase</fullName>
        <ecNumber evidence="5 6">2.7.1.24</ecNumber>
    </recommendedName>
    <alternativeName>
        <fullName evidence="5">Dephosphocoenzyme A kinase</fullName>
    </alternativeName>
</protein>
<sequence length="217" mass="23711">MMPVRNSLFLVGVTGGIGSGKSTVCRFLAEMGCALFEADRVAKELQCSDPEIIAGIRTLFGGDVYSVGAGGVLLLDRRRIACEVFSDSEKLLALNRLVHPKVYEAFHVAADRAVRQGNAVLVKEAAILFETGKTAELDLVVVVAAGRELRVQRAIDKGMGSREEILGRIAAQWPQEKLIENAGYVIYNEGTLDELHKETEKLYAFILQRASSCRNNV</sequence>
<comment type="subcellular location">
    <subcellularLocation>
        <location evidence="5">Cytoplasm</location>
    </subcellularLocation>
</comment>
<dbReference type="GO" id="GO:0005737">
    <property type="term" value="C:cytoplasm"/>
    <property type="evidence" value="ECO:0007669"/>
    <property type="project" value="UniProtKB-SubCell"/>
</dbReference>
<accession>A0A101JLQ4</accession>
<dbReference type="OrthoDB" id="9812943at2"/>
<dbReference type="CDD" id="cd02022">
    <property type="entry name" value="DPCK"/>
    <property type="match status" value="1"/>
</dbReference>
<keyword evidence="5 7" id="KW-0418">Kinase</keyword>
<reference evidence="7 8" key="1">
    <citation type="submission" date="2015-10" db="EMBL/GenBank/DDBJ databases">
        <title>Draft Genome Sequence of Chlorobium limicola strain Frasassi Growing under Artificial Lighting in the Frasassi Cave System.</title>
        <authorList>
            <person name="Mansor M."/>
            <person name="Macalady J."/>
        </authorList>
    </citation>
    <scope>NUCLEOTIDE SEQUENCE [LARGE SCALE GENOMIC DNA]</scope>
    <source>
        <strain evidence="7 8">Frasassi</strain>
    </source>
</reference>
<dbReference type="PROSITE" id="PS51219">
    <property type="entry name" value="DPCK"/>
    <property type="match status" value="1"/>
</dbReference>
<dbReference type="InterPro" id="IPR027417">
    <property type="entry name" value="P-loop_NTPase"/>
</dbReference>
<dbReference type="Pfam" id="PF01121">
    <property type="entry name" value="CoaE"/>
    <property type="match status" value="1"/>
</dbReference>
<comment type="catalytic activity">
    <reaction evidence="5">
        <text>3'-dephospho-CoA + ATP = ADP + CoA + H(+)</text>
        <dbReference type="Rhea" id="RHEA:18245"/>
        <dbReference type="ChEBI" id="CHEBI:15378"/>
        <dbReference type="ChEBI" id="CHEBI:30616"/>
        <dbReference type="ChEBI" id="CHEBI:57287"/>
        <dbReference type="ChEBI" id="CHEBI:57328"/>
        <dbReference type="ChEBI" id="CHEBI:456216"/>
        <dbReference type="EC" id="2.7.1.24"/>
    </reaction>
</comment>
<evidence type="ECO:0000256" key="1">
    <source>
        <dbReference type="ARBA" id="ARBA00009018"/>
    </source>
</evidence>
<dbReference type="GO" id="GO:0005524">
    <property type="term" value="F:ATP binding"/>
    <property type="evidence" value="ECO:0007669"/>
    <property type="project" value="UniProtKB-UniRule"/>
</dbReference>
<dbReference type="NCBIfam" id="TIGR00152">
    <property type="entry name" value="dephospho-CoA kinase"/>
    <property type="match status" value="1"/>
</dbReference>
<dbReference type="InterPro" id="IPR001977">
    <property type="entry name" value="Depp_CoAkinase"/>
</dbReference>
<name>A0A101JLQ4_CHLLI</name>
<organism evidence="7 8">
    <name type="scientific">Chlorobium limicola</name>
    <dbReference type="NCBI Taxonomy" id="1092"/>
    <lineage>
        <taxon>Bacteria</taxon>
        <taxon>Pseudomonadati</taxon>
        <taxon>Chlorobiota</taxon>
        <taxon>Chlorobiia</taxon>
        <taxon>Chlorobiales</taxon>
        <taxon>Chlorobiaceae</taxon>
        <taxon>Chlorobium/Pelodictyon group</taxon>
        <taxon>Chlorobium</taxon>
    </lineage>
</organism>
<dbReference type="EMBL" id="LMBR01000127">
    <property type="protein sequence ID" value="KUL29116.1"/>
    <property type="molecule type" value="Genomic_DNA"/>
</dbReference>
<keyword evidence="5 7" id="KW-0808">Transferase</keyword>
<evidence type="ECO:0000256" key="4">
    <source>
        <dbReference type="ARBA" id="ARBA00022993"/>
    </source>
</evidence>
<proteinExistence type="inferred from homology"/>
<dbReference type="EC" id="2.7.1.24" evidence="5 6"/>
<evidence type="ECO:0000256" key="6">
    <source>
        <dbReference type="NCBIfam" id="TIGR00152"/>
    </source>
</evidence>
<dbReference type="HAMAP" id="MF_00376">
    <property type="entry name" value="Dephospho_CoA_kinase"/>
    <property type="match status" value="1"/>
</dbReference>
<dbReference type="AlphaFoldDB" id="A0A101JLQ4"/>
<dbReference type="UniPathway" id="UPA00241">
    <property type="reaction ID" value="UER00356"/>
</dbReference>
<comment type="caution">
    <text evidence="7">The sequence shown here is derived from an EMBL/GenBank/DDBJ whole genome shotgun (WGS) entry which is preliminary data.</text>
</comment>
<keyword evidence="3 5" id="KW-0067">ATP-binding</keyword>
<keyword evidence="8" id="KW-1185">Reference proteome</keyword>
<evidence type="ECO:0000313" key="7">
    <source>
        <dbReference type="EMBL" id="KUL29116.1"/>
    </source>
</evidence>
<dbReference type="GO" id="GO:0015937">
    <property type="term" value="P:coenzyme A biosynthetic process"/>
    <property type="evidence" value="ECO:0007669"/>
    <property type="project" value="UniProtKB-UniRule"/>
</dbReference>
<dbReference type="PANTHER" id="PTHR10695">
    <property type="entry name" value="DEPHOSPHO-COA KINASE-RELATED"/>
    <property type="match status" value="1"/>
</dbReference>
<dbReference type="GO" id="GO:0004140">
    <property type="term" value="F:dephospho-CoA kinase activity"/>
    <property type="evidence" value="ECO:0007669"/>
    <property type="project" value="UniProtKB-UniRule"/>
</dbReference>